<accession>A0A183J1N1</accession>
<comment type="similarity">
    <text evidence="1 2">Belongs to the small heat shock protein (HSP20) family.</text>
</comment>
<feature type="domain" description="SHSP" evidence="3">
    <location>
        <begin position="1"/>
        <end position="69"/>
    </location>
</feature>
<dbReference type="PANTHER" id="PTHR45640">
    <property type="entry name" value="HEAT SHOCK PROTEIN HSP-12.2-RELATED"/>
    <property type="match status" value="1"/>
</dbReference>
<dbReference type="Pfam" id="PF00011">
    <property type="entry name" value="HSP20"/>
    <property type="match status" value="1"/>
</dbReference>
<protein>
    <submittedName>
        <fullName evidence="6">SHSP domain-containing protein</fullName>
    </submittedName>
</protein>
<dbReference type="GO" id="GO:0009408">
    <property type="term" value="P:response to heat"/>
    <property type="evidence" value="ECO:0007669"/>
    <property type="project" value="TreeGrafter"/>
</dbReference>
<dbReference type="InterPro" id="IPR008978">
    <property type="entry name" value="HSP20-like_chaperone"/>
</dbReference>
<gene>
    <name evidence="4" type="ORF">SBAD_LOCUS9779</name>
</gene>
<evidence type="ECO:0000256" key="1">
    <source>
        <dbReference type="PROSITE-ProRule" id="PRU00285"/>
    </source>
</evidence>
<dbReference type="GO" id="GO:0005737">
    <property type="term" value="C:cytoplasm"/>
    <property type="evidence" value="ECO:0007669"/>
    <property type="project" value="TreeGrafter"/>
</dbReference>
<dbReference type="EMBL" id="UZAM01013152">
    <property type="protein sequence ID" value="VDP25864.1"/>
    <property type="molecule type" value="Genomic_DNA"/>
</dbReference>
<name>A0A183J1N1_9BILA</name>
<reference evidence="4 5" key="2">
    <citation type="submission" date="2018-11" db="EMBL/GenBank/DDBJ databases">
        <authorList>
            <consortium name="Pathogen Informatics"/>
        </authorList>
    </citation>
    <scope>NUCLEOTIDE SEQUENCE [LARGE SCALE GENOMIC DNA]</scope>
</reference>
<dbReference type="WBParaSite" id="SBAD_0001012901-mRNA-1">
    <property type="protein sequence ID" value="SBAD_0001012901-mRNA-1"/>
    <property type="gene ID" value="SBAD_0001012901"/>
</dbReference>
<proteinExistence type="inferred from homology"/>
<evidence type="ECO:0000259" key="3">
    <source>
        <dbReference type="PROSITE" id="PS01031"/>
    </source>
</evidence>
<dbReference type="Proteomes" id="UP000270296">
    <property type="component" value="Unassembled WGS sequence"/>
</dbReference>
<keyword evidence="5" id="KW-1185">Reference proteome</keyword>
<dbReference type="OrthoDB" id="1431247at2759"/>
<evidence type="ECO:0000256" key="2">
    <source>
        <dbReference type="RuleBase" id="RU003616"/>
    </source>
</evidence>
<reference evidence="6" key="1">
    <citation type="submission" date="2016-06" db="UniProtKB">
        <authorList>
            <consortium name="WormBaseParasite"/>
        </authorList>
    </citation>
    <scope>IDENTIFICATION</scope>
</reference>
<organism evidence="6">
    <name type="scientific">Soboliphyme baturini</name>
    <dbReference type="NCBI Taxonomy" id="241478"/>
    <lineage>
        <taxon>Eukaryota</taxon>
        <taxon>Metazoa</taxon>
        <taxon>Ecdysozoa</taxon>
        <taxon>Nematoda</taxon>
        <taxon>Enoplea</taxon>
        <taxon>Dorylaimia</taxon>
        <taxon>Dioctophymatida</taxon>
        <taxon>Dioctophymatoidea</taxon>
        <taxon>Soboliphymatidae</taxon>
        <taxon>Soboliphyme</taxon>
    </lineage>
</organism>
<dbReference type="PRINTS" id="PR00299">
    <property type="entry name" value="ACRYSTALLIN"/>
</dbReference>
<dbReference type="SUPFAM" id="SSF49764">
    <property type="entry name" value="HSP20-like chaperones"/>
    <property type="match status" value="1"/>
</dbReference>
<dbReference type="Gene3D" id="2.60.40.790">
    <property type="match status" value="1"/>
</dbReference>
<sequence>MVVVEGKHDEKEDKDGFIARSFTRKYILPKEIDPATVSSSLNSNGVLTIEASKNIVKGTKERTIPIELTRHR</sequence>
<dbReference type="GO" id="GO:0042026">
    <property type="term" value="P:protein refolding"/>
    <property type="evidence" value="ECO:0007669"/>
    <property type="project" value="TreeGrafter"/>
</dbReference>
<dbReference type="PANTHER" id="PTHR45640:SF26">
    <property type="entry name" value="RE23625P"/>
    <property type="match status" value="1"/>
</dbReference>
<dbReference type="GO" id="GO:0051082">
    <property type="term" value="F:unfolded protein binding"/>
    <property type="evidence" value="ECO:0007669"/>
    <property type="project" value="TreeGrafter"/>
</dbReference>
<evidence type="ECO:0000313" key="6">
    <source>
        <dbReference type="WBParaSite" id="SBAD_0001012901-mRNA-1"/>
    </source>
</evidence>
<evidence type="ECO:0000313" key="5">
    <source>
        <dbReference type="Proteomes" id="UP000270296"/>
    </source>
</evidence>
<dbReference type="GO" id="GO:0005634">
    <property type="term" value="C:nucleus"/>
    <property type="evidence" value="ECO:0007669"/>
    <property type="project" value="TreeGrafter"/>
</dbReference>
<dbReference type="AlphaFoldDB" id="A0A183J1N1"/>
<dbReference type="PROSITE" id="PS01031">
    <property type="entry name" value="SHSP"/>
    <property type="match status" value="1"/>
</dbReference>
<evidence type="ECO:0000313" key="4">
    <source>
        <dbReference type="EMBL" id="VDP25864.1"/>
    </source>
</evidence>
<dbReference type="CDD" id="cd06526">
    <property type="entry name" value="metazoan_ACD"/>
    <property type="match status" value="1"/>
</dbReference>
<dbReference type="InterPro" id="IPR002068">
    <property type="entry name" value="A-crystallin/Hsp20_dom"/>
</dbReference>
<dbReference type="InterPro" id="IPR001436">
    <property type="entry name" value="Alpha-crystallin/sHSP_animal"/>
</dbReference>